<name>A0A1Y2BZR1_9FUNG</name>
<dbReference type="PANTHER" id="PTHR40079">
    <property type="entry name" value="MANNAN ENDO-1,4-BETA-MANNOSIDASE E-RELATED"/>
    <property type="match status" value="1"/>
</dbReference>
<evidence type="ECO:0000313" key="7">
    <source>
        <dbReference type="Proteomes" id="UP000193642"/>
    </source>
</evidence>
<dbReference type="Gene3D" id="3.20.20.80">
    <property type="entry name" value="Glycosidases"/>
    <property type="match status" value="1"/>
</dbReference>
<gene>
    <name evidence="6" type="ORF">BCR33DRAFT_699631</name>
</gene>
<dbReference type="InterPro" id="IPR022790">
    <property type="entry name" value="GH26_dom"/>
</dbReference>
<feature type="active site" description="Nucleophile" evidence="4">
    <location>
        <position position="258"/>
    </location>
</feature>
<protein>
    <submittedName>
        <fullName evidence="6">Glycoside hydrolase</fullName>
    </submittedName>
</protein>
<accession>A0A1Y2BZR1</accession>
<dbReference type="PROSITE" id="PS51764">
    <property type="entry name" value="GH26"/>
    <property type="match status" value="1"/>
</dbReference>
<dbReference type="GO" id="GO:0006080">
    <property type="term" value="P:substituted mannan metabolic process"/>
    <property type="evidence" value="ECO:0007669"/>
    <property type="project" value="InterPro"/>
</dbReference>
<dbReference type="GO" id="GO:0016985">
    <property type="term" value="F:mannan endo-1,4-beta-mannosidase activity"/>
    <property type="evidence" value="ECO:0007669"/>
    <property type="project" value="InterPro"/>
</dbReference>
<evidence type="ECO:0000256" key="3">
    <source>
        <dbReference type="ARBA" id="ARBA00023295"/>
    </source>
</evidence>
<dbReference type="PANTHER" id="PTHR40079:SF4">
    <property type="entry name" value="GH26 DOMAIN-CONTAINING PROTEIN-RELATED"/>
    <property type="match status" value="1"/>
</dbReference>
<reference evidence="6 7" key="1">
    <citation type="submission" date="2016-07" db="EMBL/GenBank/DDBJ databases">
        <title>Pervasive Adenine N6-methylation of Active Genes in Fungi.</title>
        <authorList>
            <consortium name="DOE Joint Genome Institute"/>
            <person name="Mondo S.J."/>
            <person name="Dannebaum R.O."/>
            <person name="Kuo R.C."/>
            <person name="Labutti K."/>
            <person name="Haridas S."/>
            <person name="Kuo A."/>
            <person name="Salamov A."/>
            <person name="Ahrendt S.R."/>
            <person name="Lipzen A."/>
            <person name="Sullivan W."/>
            <person name="Andreopoulos W.B."/>
            <person name="Clum A."/>
            <person name="Lindquist E."/>
            <person name="Daum C."/>
            <person name="Ramamoorthy G.K."/>
            <person name="Gryganskyi A."/>
            <person name="Culley D."/>
            <person name="Magnuson J.K."/>
            <person name="James T.Y."/>
            <person name="O'Malley M.A."/>
            <person name="Stajich J.E."/>
            <person name="Spatafora J.W."/>
            <person name="Visel A."/>
            <person name="Grigoriev I.V."/>
        </authorList>
    </citation>
    <scope>NUCLEOTIDE SEQUENCE [LARGE SCALE GENOMIC DNA]</scope>
    <source>
        <strain evidence="6 7">JEL800</strain>
    </source>
</reference>
<organism evidence="6 7">
    <name type="scientific">Rhizoclosmatium globosum</name>
    <dbReference type="NCBI Taxonomy" id="329046"/>
    <lineage>
        <taxon>Eukaryota</taxon>
        <taxon>Fungi</taxon>
        <taxon>Fungi incertae sedis</taxon>
        <taxon>Chytridiomycota</taxon>
        <taxon>Chytridiomycota incertae sedis</taxon>
        <taxon>Chytridiomycetes</taxon>
        <taxon>Chytridiales</taxon>
        <taxon>Chytriomycetaceae</taxon>
        <taxon>Rhizoclosmatium</taxon>
    </lineage>
</organism>
<dbReference type="Pfam" id="PF02156">
    <property type="entry name" value="Glyco_hydro_26"/>
    <property type="match status" value="1"/>
</dbReference>
<keyword evidence="7" id="KW-1185">Reference proteome</keyword>
<dbReference type="InterPro" id="IPR017853">
    <property type="entry name" value="GH"/>
</dbReference>
<proteinExistence type="inferred from homology"/>
<keyword evidence="3 4" id="KW-0326">Glycosidase</keyword>
<sequence length="369" mass="41395">MDGISAPVFNAFMQIRYNYTVTNDFNGYAFDYNTLNWFGSECGKTGAMLLFTLEPDEGFDGLTDVHYAQVADALTMINQKYSVPVLLRFAHEMNGNWCTYCLKPTAFKDNFRRMANLIRARTNMTAMVWGPNVGIAYPFSDVRPDIPTPTAANNPDFAILDTNANGIIDPLDDPYTPFYPGDDVVDWVALSVYNYPLKGCYNCAVPPTFFHDYLTGTGDVLQYVVGNNWNNPAFAKVHDFYAMFSADTVHQKPLMIPESGAPYGPLWTANQAGATKPVVDENTIKAGWWNQILSQTTLQSYPKLKLVTNYEDQKVQDVFQTNQPTIQDWKVTNTSSQLSMWKPLIKGFSAYLPQSQDLKYGCDGSVTLS</sequence>
<evidence type="ECO:0000256" key="1">
    <source>
        <dbReference type="ARBA" id="ARBA00007754"/>
    </source>
</evidence>
<dbReference type="InterPro" id="IPR000805">
    <property type="entry name" value="Glyco_hydro_26"/>
</dbReference>
<feature type="active site" description="Proton donor" evidence="4">
    <location>
        <position position="92"/>
    </location>
</feature>
<evidence type="ECO:0000313" key="6">
    <source>
        <dbReference type="EMBL" id="ORY40272.1"/>
    </source>
</evidence>
<comment type="caution">
    <text evidence="6">The sequence shown here is derived from an EMBL/GenBank/DDBJ whole genome shotgun (WGS) entry which is preliminary data.</text>
</comment>
<dbReference type="SUPFAM" id="SSF51445">
    <property type="entry name" value="(Trans)glycosidases"/>
    <property type="match status" value="1"/>
</dbReference>
<feature type="domain" description="GH26" evidence="5">
    <location>
        <begin position="1"/>
        <end position="335"/>
    </location>
</feature>
<dbReference type="STRING" id="329046.A0A1Y2BZR1"/>
<evidence type="ECO:0000256" key="2">
    <source>
        <dbReference type="ARBA" id="ARBA00022801"/>
    </source>
</evidence>
<dbReference type="AlphaFoldDB" id="A0A1Y2BZR1"/>
<keyword evidence="2 4" id="KW-0378">Hydrolase</keyword>
<dbReference type="OrthoDB" id="428177at2759"/>
<dbReference type="Proteomes" id="UP000193642">
    <property type="component" value="Unassembled WGS sequence"/>
</dbReference>
<dbReference type="EMBL" id="MCGO01000036">
    <property type="protein sequence ID" value="ORY40272.1"/>
    <property type="molecule type" value="Genomic_DNA"/>
</dbReference>
<evidence type="ECO:0000259" key="5">
    <source>
        <dbReference type="PROSITE" id="PS51764"/>
    </source>
</evidence>
<comment type="similarity">
    <text evidence="1 4">Belongs to the glycosyl hydrolase 26 family.</text>
</comment>
<evidence type="ECO:0000256" key="4">
    <source>
        <dbReference type="PROSITE-ProRule" id="PRU01100"/>
    </source>
</evidence>